<evidence type="ECO:0000259" key="3">
    <source>
        <dbReference type="SMART" id="SM00829"/>
    </source>
</evidence>
<dbReference type="InterPro" id="IPR013149">
    <property type="entry name" value="ADH-like_C"/>
</dbReference>
<dbReference type="PANTHER" id="PTHR48106">
    <property type="entry name" value="QUINONE OXIDOREDUCTASE PIG3-RELATED"/>
    <property type="match status" value="1"/>
</dbReference>
<proteinExistence type="predicted"/>
<dbReference type="InterPro" id="IPR036291">
    <property type="entry name" value="NAD(P)-bd_dom_sf"/>
</dbReference>
<dbReference type="Proteomes" id="UP000664399">
    <property type="component" value="Unassembled WGS sequence"/>
</dbReference>
<protein>
    <submittedName>
        <fullName evidence="4">Zinc-binding dehydrogenase</fullName>
    </submittedName>
</protein>
<evidence type="ECO:0000313" key="5">
    <source>
        <dbReference type="Proteomes" id="UP000664399"/>
    </source>
</evidence>
<comment type="caution">
    <text evidence="4">The sequence shown here is derived from an EMBL/GenBank/DDBJ whole genome shotgun (WGS) entry which is preliminary data.</text>
</comment>
<dbReference type="Gene3D" id="3.90.180.10">
    <property type="entry name" value="Medium-chain alcohol dehydrogenases, catalytic domain"/>
    <property type="match status" value="1"/>
</dbReference>
<dbReference type="RefSeq" id="WP_207853398.1">
    <property type="nucleotide sequence ID" value="NZ_JAFVMG010000003.1"/>
</dbReference>
<dbReference type="SUPFAM" id="SSF51735">
    <property type="entry name" value="NAD(P)-binding Rossmann-fold domains"/>
    <property type="match status" value="1"/>
</dbReference>
<dbReference type="InterPro" id="IPR020843">
    <property type="entry name" value="ER"/>
</dbReference>
<keyword evidence="2" id="KW-0560">Oxidoreductase</keyword>
<reference evidence="4 5" key="1">
    <citation type="submission" date="2021-03" db="EMBL/GenBank/DDBJ databases">
        <title>The complete genome sequence of Acetobacter suratthaniensis TBRC 1719.</title>
        <authorList>
            <person name="Charoenyingcharoen P."/>
            <person name="Yukphan P."/>
        </authorList>
    </citation>
    <scope>NUCLEOTIDE SEQUENCE [LARGE SCALE GENOMIC DNA]</scope>
    <source>
        <strain evidence="4 5">TBRC 1719</strain>
    </source>
</reference>
<dbReference type="EMBL" id="JAFVMG010000003">
    <property type="protein sequence ID" value="MBO1327791.1"/>
    <property type="molecule type" value="Genomic_DNA"/>
</dbReference>
<accession>A0ABS3LJL7</accession>
<keyword evidence="1" id="KW-0521">NADP</keyword>
<dbReference type="SMART" id="SM00829">
    <property type="entry name" value="PKS_ER"/>
    <property type="match status" value="1"/>
</dbReference>
<keyword evidence="5" id="KW-1185">Reference proteome</keyword>
<gene>
    <name evidence="4" type="ORF">J2D75_04780</name>
</gene>
<evidence type="ECO:0000256" key="1">
    <source>
        <dbReference type="ARBA" id="ARBA00022857"/>
    </source>
</evidence>
<dbReference type="Pfam" id="PF00107">
    <property type="entry name" value="ADH_zinc_N"/>
    <property type="match status" value="1"/>
</dbReference>
<dbReference type="PANTHER" id="PTHR48106:SF18">
    <property type="entry name" value="QUINONE OXIDOREDUCTASE PIG3"/>
    <property type="match status" value="1"/>
</dbReference>
<evidence type="ECO:0000313" key="4">
    <source>
        <dbReference type="EMBL" id="MBO1327791.1"/>
    </source>
</evidence>
<name>A0ABS3LJL7_9PROT</name>
<organism evidence="4 5">
    <name type="scientific">Acetobacter suratthaniensis</name>
    <dbReference type="NCBI Taxonomy" id="1502841"/>
    <lineage>
        <taxon>Bacteria</taxon>
        <taxon>Pseudomonadati</taxon>
        <taxon>Pseudomonadota</taxon>
        <taxon>Alphaproteobacteria</taxon>
        <taxon>Acetobacterales</taxon>
        <taxon>Acetobacteraceae</taxon>
        <taxon>Acetobacter</taxon>
    </lineage>
</organism>
<evidence type="ECO:0000256" key="2">
    <source>
        <dbReference type="ARBA" id="ARBA00023002"/>
    </source>
</evidence>
<dbReference type="Gene3D" id="3.40.50.720">
    <property type="entry name" value="NAD(P)-binding Rossmann-like Domain"/>
    <property type="match status" value="1"/>
</dbReference>
<sequence>MQQEYVSVRNSHVFALPDTISLDEGAALPINYVTAYQALTRVGRIEAGQTVLISGAAGAVGHALIQLSRALGAKPIAVVSSPLKAEAARKSGAAAVVDLSTEILSDVVSSLTAGQGADLAFDPVGGSLLRDLIKSVRERGAIVSIGFAGGAESCLDLAEIVVHEKRLLGYDAWLETDEAVSNAFSAVRSFVEKGAVRPVIDSTWTLEEFEKAYERLASRQAIGTILLKA</sequence>
<feature type="domain" description="Enoyl reductase (ER)" evidence="3">
    <location>
        <begin position="2"/>
        <end position="227"/>
    </location>
</feature>